<sequence length="497" mass="54256">MASVQDYLTGTVDNAKLRARVAEGGVLHDLPETVEGLGTFWAGKADVPSFCKINQDNTYTRSYVNIDNDNREKVHMYIGEVLGFNQGTALAPYGNFSRPAPETISDKTSVRQILVLGSPSFGNEYVKGCFGNQAISVLDAVEAHDNGTHMHFSSIRYPFKRLCVGDNMPPDALIFHTEKIYQVPPSSERSRPFGTPIKFQKANLKRKLEHFAETSSQYQEGQTEDSCDVKVGDFIDPKCLPGYTGGVFQLGDARCVVQDIKQPNNAVVHPKDWSRVLTPGALVWIGAVLKAWIMPDGSNGNRKVSGKFLDFLTSNKFANQFYHLSIVTIDIIDFSPFEPITRGLRAVPHPIASLPIKKPDNTSMFDRNLLRPRKTAECMSRTANEPNPSPASTISSTEDVESSSNLSRSSGKEPSIISPTDTEKTTSSVPQSSSEGPSTISSIDKLGPTSSVPRSSSGEQSLIASSSSAKVSSAGYYEDFDLMVAPVNKRKKGKNPM</sequence>
<dbReference type="KEGG" id="more:E1B28_009421"/>
<feature type="compositionally biased region" description="Low complexity" evidence="1">
    <location>
        <begin position="425"/>
        <end position="442"/>
    </location>
</feature>
<evidence type="ECO:0000313" key="3">
    <source>
        <dbReference type="Proteomes" id="UP001049176"/>
    </source>
</evidence>
<evidence type="ECO:0000313" key="2">
    <source>
        <dbReference type="EMBL" id="KAG7093138.1"/>
    </source>
</evidence>
<evidence type="ECO:0000256" key="1">
    <source>
        <dbReference type="SAM" id="MobiDB-lite"/>
    </source>
</evidence>
<organism evidence="2 3">
    <name type="scientific">Marasmius oreades</name>
    <name type="common">fairy-ring Marasmius</name>
    <dbReference type="NCBI Taxonomy" id="181124"/>
    <lineage>
        <taxon>Eukaryota</taxon>
        <taxon>Fungi</taxon>
        <taxon>Dikarya</taxon>
        <taxon>Basidiomycota</taxon>
        <taxon>Agaricomycotina</taxon>
        <taxon>Agaricomycetes</taxon>
        <taxon>Agaricomycetidae</taxon>
        <taxon>Agaricales</taxon>
        <taxon>Marasmiineae</taxon>
        <taxon>Marasmiaceae</taxon>
        <taxon>Marasmius</taxon>
    </lineage>
</organism>
<proteinExistence type="predicted"/>
<gene>
    <name evidence="2" type="ORF">E1B28_009421</name>
</gene>
<comment type="caution">
    <text evidence="2">The sequence shown here is derived from an EMBL/GenBank/DDBJ whole genome shotgun (WGS) entry which is preliminary data.</text>
</comment>
<feature type="compositionally biased region" description="Low complexity" evidence="1">
    <location>
        <begin position="455"/>
        <end position="471"/>
    </location>
</feature>
<dbReference type="Proteomes" id="UP001049176">
    <property type="component" value="Chromosome 5"/>
</dbReference>
<dbReference type="GeneID" id="66078497"/>
<keyword evidence="3" id="KW-1185">Reference proteome</keyword>
<dbReference type="AlphaFoldDB" id="A0A9P7UT58"/>
<feature type="region of interest" description="Disordered" evidence="1">
    <location>
        <begin position="372"/>
        <end position="471"/>
    </location>
</feature>
<feature type="compositionally biased region" description="Polar residues" evidence="1">
    <location>
        <begin position="381"/>
        <end position="409"/>
    </location>
</feature>
<dbReference type="RefSeq" id="XP_043009608.1">
    <property type="nucleotide sequence ID" value="XM_043154317.1"/>
</dbReference>
<reference evidence="2" key="1">
    <citation type="journal article" date="2021" name="Genome Biol. Evol.">
        <title>The assembled and annotated genome of the fairy-ring fungus Marasmius oreades.</title>
        <authorList>
            <person name="Hiltunen M."/>
            <person name="Ament-Velasquez S.L."/>
            <person name="Johannesson H."/>
        </authorList>
    </citation>
    <scope>NUCLEOTIDE SEQUENCE</scope>
    <source>
        <strain evidence="2">03SP1</strain>
    </source>
</reference>
<name>A0A9P7UT58_9AGAR</name>
<protein>
    <submittedName>
        <fullName evidence="2">Uncharacterized protein</fullName>
    </submittedName>
</protein>
<accession>A0A9P7UT58</accession>
<dbReference type="OrthoDB" id="3060725at2759"/>
<dbReference type="EMBL" id="CM032185">
    <property type="protein sequence ID" value="KAG7093138.1"/>
    <property type="molecule type" value="Genomic_DNA"/>
</dbReference>